<sequence length="569" mass="65393">MDEIYRYGLTLVVSVFMRIIKWCRKMLFYHLMTSLLFIDVFTSYISFEENALEGTSTYLQILFAITLDNYPGRFKLVVYSIISYIFGALVLLLFHWNTNTDIGRFCRQLVKIIVITAIKEVSLNPSLVGMVIPTIPTREGEEEPQESWIHGWIRCWPVFAFGFVAIGIHWSFDLLTSHAKFCDRNDPMCSAIFDVVFVIQIAVLKRYIVVATTERKRRLNSLESSTRIRISWWSDKDPFAIEEENRPGKTCTVAQMKESKKNFGVVPIWTTFLIFSLVEATGSIFFVKQASNIDDKFPVTVFLILVTVTSFAIDYLCDFLFRKIGNEMNGQLIMQWRIGVGMAFSFISCIFAYKNAVHWLDLVKIYKQPSMHMDIFCLTPQFLLLGIMKGLSERGLQSFFRSLLSESLRDYRTPFGECVMGIGKFLSTLCILRFKSWFGHDMDSSCLDNFYAILTILSFVNLLVFWVALVNYYGDDQFSPQAVDSEQPIEGTQDSFGPSVLLSFSDQTPHNLKYISVSKRRTQSLPDMMPNNPPYISVSPRITRSFSVSACPITPKLDDAHTQEIEQQH</sequence>
<evidence type="ECO:0000313" key="8">
    <source>
        <dbReference type="EMBL" id="CAA2968335.1"/>
    </source>
</evidence>
<dbReference type="Proteomes" id="UP000594638">
    <property type="component" value="Unassembled WGS sequence"/>
</dbReference>
<evidence type="ECO:0000256" key="1">
    <source>
        <dbReference type="ARBA" id="ARBA00004141"/>
    </source>
</evidence>
<proteinExistence type="inferred from homology"/>
<feature type="transmembrane region" description="Helical" evidence="7">
    <location>
        <begin position="450"/>
        <end position="473"/>
    </location>
</feature>
<dbReference type="Gene3D" id="1.20.1250.20">
    <property type="entry name" value="MFS general substrate transporter like domains"/>
    <property type="match status" value="1"/>
</dbReference>
<feature type="transmembrane region" description="Helical" evidence="7">
    <location>
        <begin position="265"/>
        <end position="287"/>
    </location>
</feature>
<feature type="transmembrane region" description="Helical" evidence="7">
    <location>
        <begin position="76"/>
        <end position="94"/>
    </location>
</feature>
<reference evidence="8 9" key="1">
    <citation type="submission" date="2019-12" db="EMBL/GenBank/DDBJ databases">
        <authorList>
            <person name="Alioto T."/>
            <person name="Alioto T."/>
            <person name="Gomez Garrido J."/>
        </authorList>
    </citation>
    <scope>NUCLEOTIDE SEQUENCE [LARGE SCALE GENOMIC DNA]</scope>
</reference>
<keyword evidence="4 7" id="KW-1133">Transmembrane helix</keyword>
<evidence type="ECO:0000256" key="7">
    <source>
        <dbReference type="SAM" id="Phobius"/>
    </source>
</evidence>
<dbReference type="AlphaFoldDB" id="A0A8S0QNA2"/>
<evidence type="ECO:0000256" key="3">
    <source>
        <dbReference type="ARBA" id="ARBA00022692"/>
    </source>
</evidence>
<evidence type="ECO:0000256" key="6">
    <source>
        <dbReference type="ARBA" id="ARBA00044504"/>
    </source>
</evidence>
<accession>A0A8S0QNA2</accession>
<dbReference type="GO" id="GO:0016020">
    <property type="term" value="C:membrane"/>
    <property type="evidence" value="ECO:0007669"/>
    <property type="project" value="UniProtKB-SubCell"/>
</dbReference>
<dbReference type="EMBL" id="CACTIH010001904">
    <property type="protein sequence ID" value="CAA2968335.1"/>
    <property type="molecule type" value="Genomic_DNA"/>
</dbReference>
<gene>
    <name evidence="8" type="ORF">OLEA9_A119456</name>
</gene>
<evidence type="ECO:0000256" key="4">
    <source>
        <dbReference type="ARBA" id="ARBA00022989"/>
    </source>
</evidence>
<dbReference type="Pfam" id="PF00854">
    <property type="entry name" value="PTR2"/>
    <property type="match status" value="1"/>
</dbReference>
<keyword evidence="3 7" id="KW-0812">Transmembrane</keyword>
<comment type="similarity">
    <text evidence="6">Belongs to the major facilitator superfamily. Phosphate:H(+) symporter (TC 2.A.1.9) family.</text>
</comment>
<feature type="transmembrane region" description="Helical" evidence="7">
    <location>
        <begin position="27"/>
        <end position="47"/>
    </location>
</feature>
<organism evidence="8 9">
    <name type="scientific">Olea europaea subsp. europaea</name>
    <dbReference type="NCBI Taxonomy" id="158383"/>
    <lineage>
        <taxon>Eukaryota</taxon>
        <taxon>Viridiplantae</taxon>
        <taxon>Streptophyta</taxon>
        <taxon>Embryophyta</taxon>
        <taxon>Tracheophyta</taxon>
        <taxon>Spermatophyta</taxon>
        <taxon>Magnoliopsida</taxon>
        <taxon>eudicotyledons</taxon>
        <taxon>Gunneridae</taxon>
        <taxon>Pentapetalae</taxon>
        <taxon>asterids</taxon>
        <taxon>lamiids</taxon>
        <taxon>Lamiales</taxon>
        <taxon>Oleaceae</taxon>
        <taxon>Oleeae</taxon>
        <taxon>Olea</taxon>
    </lineage>
</organism>
<dbReference type="InterPro" id="IPR036259">
    <property type="entry name" value="MFS_trans_sf"/>
</dbReference>
<dbReference type="InterPro" id="IPR000109">
    <property type="entry name" value="POT_fam"/>
</dbReference>
<comment type="similarity">
    <text evidence="2">Belongs to the major facilitator superfamily. Proton-dependent oligopeptide transporter (POT/PTR) (TC 2.A.17) family.</text>
</comment>
<dbReference type="Gramene" id="OE9A119456T1">
    <property type="protein sequence ID" value="OE9A119456C1"/>
    <property type="gene ID" value="OE9A119456"/>
</dbReference>
<dbReference type="OrthoDB" id="1181826at2759"/>
<dbReference type="GO" id="GO:0022857">
    <property type="term" value="F:transmembrane transporter activity"/>
    <property type="evidence" value="ECO:0007669"/>
    <property type="project" value="InterPro"/>
</dbReference>
<evidence type="ECO:0000256" key="5">
    <source>
        <dbReference type="ARBA" id="ARBA00023136"/>
    </source>
</evidence>
<keyword evidence="9" id="KW-1185">Reference proteome</keyword>
<feature type="transmembrane region" description="Helical" evidence="7">
    <location>
        <begin position="192"/>
        <end position="209"/>
    </location>
</feature>
<evidence type="ECO:0000313" key="9">
    <source>
        <dbReference type="Proteomes" id="UP000594638"/>
    </source>
</evidence>
<dbReference type="PANTHER" id="PTHR11654">
    <property type="entry name" value="OLIGOPEPTIDE TRANSPORTER-RELATED"/>
    <property type="match status" value="1"/>
</dbReference>
<protein>
    <submittedName>
        <fullName evidence="8">NRT1 PTR FAMILY -like</fullName>
    </submittedName>
</protein>
<feature type="transmembrane region" description="Helical" evidence="7">
    <location>
        <begin position="333"/>
        <end position="353"/>
    </location>
</feature>
<feature type="transmembrane region" description="Helical" evidence="7">
    <location>
        <begin position="299"/>
        <end position="321"/>
    </location>
</feature>
<comment type="subcellular location">
    <subcellularLocation>
        <location evidence="1">Membrane</location>
        <topology evidence="1">Multi-pass membrane protein</topology>
    </subcellularLocation>
</comment>
<feature type="transmembrane region" description="Helical" evidence="7">
    <location>
        <begin position="155"/>
        <end position="172"/>
    </location>
</feature>
<keyword evidence="5 7" id="KW-0472">Membrane</keyword>
<evidence type="ECO:0000256" key="2">
    <source>
        <dbReference type="ARBA" id="ARBA00005982"/>
    </source>
</evidence>
<name>A0A8S0QNA2_OLEEU</name>
<comment type="caution">
    <text evidence="8">The sequence shown here is derived from an EMBL/GenBank/DDBJ whole genome shotgun (WGS) entry which is preliminary data.</text>
</comment>